<reference evidence="1 2" key="1">
    <citation type="submission" date="2015-09" db="EMBL/GenBank/DDBJ databases">
        <title>Trachymyrmex cornetzi WGS genome.</title>
        <authorList>
            <person name="Nygaard S."/>
            <person name="Hu H."/>
            <person name="Boomsma J."/>
            <person name="Zhang G."/>
        </authorList>
    </citation>
    <scope>NUCLEOTIDE SEQUENCE [LARGE SCALE GENOMIC DNA]</scope>
    <source>
        <strain evidence="1">Tcor2-1</strain>
        <tissue evidence="1">Whole body</tissue>
    </source>
</reference>
<dbReference type="EMBL" id="KQ978828">
    <property type="protein sequence ID" value="KYN28033.1"/>
    <property type="molecule type" value="Genomic_DNA"/>
</dbReference>
<organism evidence="1 2">
    <name type="scientific">Trachymyrmex cornetzi</name>
    <dbReference type="NCBI Taxonomy" id="471704"/>
    <lineage>
        <taxon>Eukaryota</taxon>
        <taxon>Metazoa</taxon>
        <taxon>Ecdysozoa</taxon>
        <taxon>Arthropoda</taxon>
        <taxon>Hexapoda</taxon>
        <taxon>Insecta</taxon>
        <taxon>Pterygota</taxon>
        <taxon>Neoptera</taxon>
        <taxon>Endopterygota</taxon>
        <taxon>Hymenoptera</taxon>
        <taxon>Apocrita</taxon>
        <taxon>Aculeata</taxon>
        <taxon>Formicoidea</taxon>
        <taxon>Formicidae</taxon>
        <taxon>Myrmicinae</taxon>
        <taxon>Trachymyrmex</taxon>
    </lineage>
</organism>
<protein>
    <submittedName>
        <fullName evidence="1">Uncharacterized protein</fullName>
    </submittedName>
</protein>
<dbReference type="Proteomes" id="UP000078492">
    <property type="component" value="Unassembled WGS sequence"/>
</dbReference>
<dbReference type="PANTHER" id="PTHR46114">
    <property type="entry name" value="APPLE DOMAIN-CONTAINING PROTEIN"/>
    <property type="match status" value="1"/>
</dbReference>
<dbReference type="PANTHER" id="PTHR46114:SF1">
    <property type="entry name" value="ZAD DOMAIN-CONTAINING PROTEIN"/>
    <property type="match status" value="1"/>
</dbReference>
<proteinExistence type="predicted"/>
<keyword evidence="2" id="KW-1185">Reference proteome</keyword>
<accession>A0A151JNM5</accession>
<evidence type="ECO:0000313" key="2">
    <source>
        <dbReference type="Proteomes" id="UP000078492"/>
    </source>
</evidence>
<gene>
    <name evidence="1" type="ORF">ALC57_02551</name>
</gene>
<dbReference type="AlphaFoldDB" id="A0A151JNM5"/>
<name>A0A151JNM5_9HYME</name>
<sequence>MQGFGCPVSAVGQGEQAGPQSSSSCDCSSTLVGNLVSVEYNATRIRSTPHRCNGKSNFFCYVCGKYHVKKSNLRKFTNNLKLVYEECFGCKVIEKKQYWLPQLICNRCRFSFERYKNNKTPLQFVRPMIWSEPESVEDCYFCMIKTVGFNSSNVHNITYASVSSATKPSEDHVAPTEERDKNQESYTFSLLGELEVDTTIEVESESEETNESGDEYMPVELKPEVRGTFDQKELNDIVRELGLSKEGAEFLASRLKEKNLLTNNSHYRNRDESFRKYFSTDTNLVYCHDVMGLMDELKKDVYKAEEWRLFINSSMRSLKAVLLHNTNKYASIPIAHSVTMKEEYKNIEILLNKIQYKEHNWLICGDLKILAIILGQQSGFTKFPMLVG</sequence>
<evidence type="ECO:0000313" key="1">
    <source>
        <dbReference type="EMBL" id="KYN28033.1"/>
    </source>
</evidence>